<proteinExistence type="predicted"/>
<feature type="transmembrane region" description="Helical" evidence="1">
    <location>
        <begin position="1101"/>
        <end position="1120"/>
    </location>
</feature>
<accession>A0A0W0FC22</accession>
<dbReference type="AlphaFoldDB" id="A0A0W0FC22"/>
<protein>
    <recommendedName>
        <fullName evidence="4">Protein kinase domain-containing protein</fullName>
    </recommendedName>
</protein>
<organism evidence="2 3">
    <name type="scientific">Moniliophthora roreri</name>
    <name type="common">Frosty pod rot fungus</name>
    <name type="synonym">Monilia roreri</name>
    <dbReference type="NCBI Taxonomy" id="221103"/>
    <lineage>
        <taxon>Eukaryota</taxon>
        <taxon>Fungi</taxon>
        <taxon>Dikarya</taxon>
        <taxon>Basidiomycota</taxon>
        <taxon>Agaricomycotina</taxon>
        <taxon>Agaricomycetes</taxon>
        <taxon>Agaricomycetidae</taxon>
        <taxon>Agaricales</taxon>
        <taxon>Marasmiineae</taxon>
        <taxon>Marasmiaceae</taxon>
        <taxon>Moniliophthora</taxon>
    </lineage>
</organism>
<evidence type="ECO:0000313" key="3">
    <source>
        <dbReference type="Proteomes" id="UP000054988"/>
    </source>
</evidence>
<comment type="caution">
    <text evidence="2">The sequence shown here is derived from an EMBL/GenBank/DDBJ whole genome shotgun (WGS) entry which is preliminary data.</text>
</comment>
<reference evidence="2 3" key="1">
    <citation type="submission" date="2015-12" db="EMBL/GenBank/DDBJ databases">
        <title>Draft genome sequence of Moniliophthora roreri, the causal agent of frosty pod rot of cacao.</title>
        <authorList>
            <person name="Aime M.C."/>
            <person name="Diaz-Valderrama J.R."/>
            <person name="Kijpornyongpan T."/>
            <person name="Phillips-Mora W."/>
        </authorList>
    </citation>
    <scope>NUCLEOTIDE SEQUENCE [LARGE SCALE GENOMIC DNA]</scope>
    <source>
        <strain evidence="2 3">MCA 2952</strain>
    </source>
</reference>
<evidence type="ECO:0008006" key="4">
    <source>
        <dbReference type="Google" id="ProtNLM"/>
    </source>
</evidence>
<evidence type="ECO:0000256" key="1">
    <source>
        <dbReference type="SAM" id="Phobius"/>
    </source>
</evidence>
<keyword evidence="1" id="KW-0812">Transmembrane</keyword>
<dbReference type="EMBL" id="LATX01002131">
    <property type="protein sequence ID" value="KTB33846.1"/>
    <property type="molecule type" value="Genomic_DNA"/>
</dbReference>
<dbReference type="Proteomes" id="UP000054988">
    <property type="component" value="Unassembled WGS sequence"/>
</dbReference>
<gene>
    <name evidence="2" type="ORF">WG66_13584</name>
</gene>
<evidence type="ECO:0000313" key="2">
    <source>
        <dbReference type="EMBL" id="KTB33846.1"/>
    </source>
</evidence>
<name>A0A0W0FC22_MONRR</name>
<sequence length="1132" mass="131952">MPLVQGSSDFDICNNQITVVEGSQYNDNRTFQIVRRETRKLTIWDEFERVRTGNINLIKAVATSDIYDDNDGPWWSRNRNRRTVARRTISIARIRGEDKEAEFLYVGYSGPEARQAFERDFDQFSAVKHLNVAQLFGYSDSQYGLPALIFYDALIPLNHVLLANERINHWRWVKTYFTLHAIVAGLVENSPHTDPGALWIEPRSGALRRGPYVRGAWSLFRSCAPFSISHFNPLSIQTYSDTNAIVDYLIRTFPIDTIFVQRLDLEEVFIWETELSFLELWPYLVNLRWKEVFLTARWTGLTPILREVCVSRRNLLPKRRVVMKDGSVRLRFTDFTDTTYLLRLRYKLFHGNRPLDIRRAWLAQAHSIFSQLGIPEYEWGDYSITDRFYVQFRPIEVNTYQTASNKPTPYLFVRPIPHLSDDKTTWRSWAESTYFWSFDRSGQEEMSESTRVSLGLPSFETEISVRYRYWDCEMYKLMERFQHFKGFDPTTTDYARSCGYPLMQVVPDEDWFQELGESMMTARRQWTRNQGSQYNNTTYNNCTLQIVRRGRRDFSTIWDEFERVRTGDVNLIKAVATSDIYEGPLWSWQKIDAHRTISIARIRGEDKEAEFLYVGYSGPEALRAFKRDFDQFSAIKHLNVAQLFGYSDDQYGLPALIFYDALIPLNRVLLSNRSKQWPRRVNCWVELYFCLQVTAAKIVEGFLGTDPNKLWIEPRSGALREGPRVQSDANLLRRLSDAPPTSHLNPLSVQTYSDTNTVLDYLTRIFPIGTIFNQVGDQDHRWGLTVLQSWPYLANLLWKRNQQRIIARWTGLREIPQYVCVDCNRSLQECKVVMKDGSVRFRFTGPGNFKRSLRLQYKLFHGSERLDIESAWLAQAHSILSQLGIHEDEWEKYSIIEGLNPTLYTHEKENADITSNTHIPYLFVRPIPRLSDDETTWRSWAESTYFWSLDPSGQEEMSESTKVFLGLPSFKTRIDFRCKSWNIETYKVIKRYQGFKGFDPTTTDYARSLGYPLIQVVGDADRLQELGGSNNDCSTSEVSCPNTAHYDVIPSSIPNDTPVNDIPGTQNDEAIADLKTSMTDPVTQARYHFIPLRLNFTLNPVLFSFLFVIGSLGFVTIFAFKFSLQCIYWTYF</sequence>
<keyword evidence="1" id="KW-1133">Transmembrane helix</keyword>
<keyword evidence="1" id="KW-0472">Membrane</keyword>